<organism evidence="3 4">
    <name type="scientific">Stylosanthes scabra</name>
    <dbReference type="NCBI Taxonomy" id="79078"/>
    <lineage>
        <taxon>Eukaryota</taxon>
        <taxon>Viridiplantae</taxon>
        <taxon>Streptophyta</taxon>
        <taxon>Embryophyta</taxon>
        <taxon>Tracheophyta</taxon>
        <taxon>Spermatophyta</taxon>
        <taxon>Magnoliopsida</taxon>
        <taxon>eudicotyledons</taxon>
        <taxon>Gunneridae</taxon>
        <taxon>Pentapetalae</taxon>
        <taxon>rosids</taxon>
        <taxon>fabids</taxon>
        <taxon>Fabales</taxon>
        <taxon>Fabaceae</taxon>
        <taxon>Papilionoideae</taxon>
        <taxon>50 kb inversion clade</taxon>
        <taxon>dalbergioids sensu lato</taxon>
        <taxon>Dalbergieae</taxon>
        <taxon>Pterocarpus clade</taxon>
        <taxon>Stylosanthes</taxon>
    </lineage>
</organism>
<dbReference type="EMBL" id="JASCZI010061511">
    <property type="protein sequence ID" value="MED6138885.1"/>
    <property type="molecule type" value="Genomic_DNA"/>
</dbReference>
<comment type="caution">
    <text evidence="3">The sequence shown here is derived from an EMBL/GenBank/DDBJ whole genome shotgun (WGS) entry which is preliminary data.</text>
</comment>
<keyword evidence="4" id="KW-1185">Reference proteome</keyword>
<feature type="domain" description="Transposase MuDR plant" evidence="2">
    <location>
        <begin position="161"/>
        <end position="217"/>
    </location>
</feature>
<evidence type="ECO:0000256" key="1">
    <source>
        <dbReference type="SAM" id="MobiDB-lite"/>
    </source>
</evidence>
<sequence length="228" mass="25659">MPLRTDQNVSMMFSYHCGIASVFAIELCVQMQDVGGSSSSSNHIEPGRGININESARMLANRRASSPSPSFRPYVNRPVQHPPPEGVNNNNGDDEEFIPRKQPPVVESNLDLPTIATPLRRVLEEAADYSTINPEGMQSGSVEDGPSSYPVSGELELEIRLKFSNREIAMLAVKNYNIQRSVEFKVVKSDRARYVCKCKQFGGQCQWMIWVAKTKSSRFWEVLMRVHH</sequence>
<dbReference type="Pfam" id="PF03108">
    <property type="entry name" value="DBD_Tnp_Mut"/>
    <property type="match status" value="1"/>
</dbReference>
<feature type="region of interest" description="Disordered" evidence="1">
    <location>
        <begin position="60"/>
        <end position="99"/>
    </location>
</feature>
<evidence type="ECO:0000313" key="4">
    <source>
        <dbReference type="Proteomes" id="UP001341840"/>
    </source>
</evidence>
<accession>A0ABU6SRC0</accession>
<dbReference type="InterPro" id="IPR004332">
    <property type="entry name" value="Transposase_MuDR"/>
</dbReference>
<name>A0ABU6SRC0_9FABA</name>
<dbReference type="Proteomes" id="UP001341840">
    <property type="component" value="Unassembled WGS sequence"/>
</dbReference>
<evidence type="ECO:0000259" key="2">
    <source>
        <dbReference type="Pfam" id="PF03108"/>
    </source>
</evidence>
<protein>
    <recommendedName>
        <fullName evidence="2">Transposase MuDR plant domain-containing protein</fullName>
    </recommendedName>
</protein>
<feature type="compositionally biased region" description="Low complexity" evidence="1">
    <location>
        <begin position="62"/>
        <end position="73"/>
    </location>
</feature>
<reference evidence="3 4" key="1">
    <citation type="journal article" date="2023" name="Plants (Basel)">
        <title>Bridging the Gap: Combining Genomics and Transcriptomics Approaches to Understand Stylosanthes scabra, an Orphan Legume from the Brazilian Caatinga.</title>
        <authorList>
            <person name="Ferreira-Neto J.R.C."/>
            <person name="da Silva M.D."/>
            <person name="Binneck E."/>
            <person name="de Melo N.F."/>
            <person name="da Silva R.H."/>
            <person name="de Melo A.L.T.M."/>
            <person name="Pandolfi V."/>
            <person name="Bustamante F.O."/>
            <person name="Brasileiro-Vidal A.C."/>
            <person name="Benko-Iseppon A.M."/>
        </authorList>
    </citation>
    <scope>NUCLEOTIDE SEQUENCE [LARGE SCALE GENOMIC DNA]</scope>
    <source>
        <tissue evidence="3">Leaves</tissue>
    </source>
</reference>
<gene>
    <name evidence="3" type="ORF">PIB30_078740</name>
</gene>
<proteinExistence type="predicted"/>
<evidence type="ECO:0000313" key="3">
    <source>
        <dbReference type="EMBL" id="MED6138885.1"/>
    </source>
</evidence>